<evidence type="ECO:0000313" key="2">
    <source>
        <dbReference type="Proteomes" id="UP000319722"/>
    </source>
</evidence>
<proteinExistence type="predicted"/>
<dbReference type="AlphaFoldDB" id="A0A561C8E0"/>
<dbReference type="Proteomes" id="UP000319722">
    <property type="component" value="Unassembled WGS sequence"/>
</dbReference>
<reference evidence="1 2" key="1">
    <citation type="submission" date="2019-06" db="EMBL/GenBank/DDBJ databases">
        <title>Sorghum-associated microbial communities from plants grown in Nebraska, USA.</title>
        <authorList>
            <person name="Schachtman D."/>
        </authorList>
    </citation>
    <scope>NUCLEOTIDE SEQUENCE [LARGE SCALE GENOMIC DNA]</scope>
    <source>
        <strain evidence="1 2">T529</strain>
    </source>
</reference>
<comment type="caution">
    <text evidence="1">The sequence shown here is derived from an EMBL/GenBank/DDBJ whole genome shotgun (WGS) entry which is preliminary data.</text>
</comment>
<dbReference type="EMBL" id="VIVL01000003">
    <property type="protein sequence ID" value="TWD87328.1"/>
    <property type="molecule type" value="Genomic_DNA"/>
</dbReference>
<accession>A0A561C8E0</accession>
<evidence type="ECO:0000313" key="1">
    <source>
        <dbReference type="EMBL" id="TWD87328.1"/>
    </source>
</evidence>
<protein>
    <submittedName>
        <fullName evidence="1">Uncharacterized protein</fullName>
    </submittedName>
</protein>
<organism evidence="1 2">
    <name type="scientific">Variovorax beijingensis</name>
    <dbReference type="NCBI Taxonomy" id="2496117"/>
    <lineage>
        <taxon>Bacteria</taxon>
        <taxon>Pseudomonadati</taxon>
        <taxon>Pseudomonadota</taxon>
        <taxon>Betaproteobacteria</taxon>
        <taxon>Burkholderiales</taxon>
        <taxon>Comamonadaceae</taxon>
        <taxon>Variovorax</taxon>
    </lineage>
</organism>
<gene>
    <name evidence="1" type="ORF">FB547_103310</name>
</gene>
<sequence length="49" mass="5421">MLSFLVAKVVLVPIGQWYEMSKAQSFDDVSDAFVLSLLCKRFAPSRVAG</sequence>
<name>A0A561C8E0_9BURK</name>